<evidence type="ECO:0000256" key="1">
    <source>
        <dbReference type="SAM" id="MobiDB-lite"/>
    </source>
</evidence>
<feature type="region of interest" description="Disordered" evidence="1">
    <location>
        <begin position="30"/>
        <end position="54"/>
    </location>
</feature>
<accession>A0A0F9DTP7</accession>
<evidence type="ECO:0000313" key="2">
    <source>
        <dbReference type="EMBL" id="KKL15228.1"/>
    </source>
</evidence>
<protein>
    <submittedName>
        <fullName evidence="2">Uncharacterized protein</fullName>
    </submittedName>
</protein>
<reference evidence="2" key="1">
    <citation type="journal article" date="2015" name="Nature">
        <title>Complex archaea that bridge the gap between prokaryotes and eukaryotes.</title>
        <authorList>
            <person name="Spang A."/>
            <person name="Saw J.H."/>
            <person name="Jorgensen S.L."/>
            <person name="Zaremba-Niedzwiedzka K."/>
            <person name="Martijn J."/>
            <person name="Lind A.E."/>
            <person name="van Eijk R."/>
            <person name="Schleper C."/>
            <person name="Guy L."/>
            <person name="Ettema T.J."/>
        </authorList>
    </citation>
    <scope>NUCLEOTIDE SEQUENCE</scope>
</reference>
<sequence>MTAEGRLARGKANYEAGKFLDNSETLAYIETLPKEKPKEEVKPKEEKKNAKPTK</sequence>
<proteinExistence type="predicted"/>
<feature type="compositionally biased region" description="Basic and acidic residues" evidence="1">
    <location>
        <begin position="32"/>
        <end position="54"/>
    </location>
</feature>
<name>A0A0F9DTP7_9ZZZZ</name>
<comment type="caution">
    <text evidence="2">The sequence shown here is derived from an EMBL/GenBank/DDBJ whole genome shotgun (WGS) entry which is preliminary data.</text>
</comment>
<dbReference type="AlphaFoldDB" id="A0A0F9DTP7"/>
<organism evidence="2">
    <name type="scientific">marine sediment metagenome</name>
    <dbReference type="NCBI Taxonomy" id="412755"/>
    <lineage>
        <taxon>unclassified sequences</taxon>
        <taxon>metagenomes</taxon>
        <taxon>ecological metagenomes</taxon>
    </lineage>
</organism>
<gene>
    <name evidence="2" type="ORF">LCGC14_2507730</name>
</gene>
<dbReference type="EMBL" id="LAZR01040144">
    <property type="protein sequence ID" value="KKL15228.1"/>
    <property type="molecule type" value="Genomic_DNA"/>
</dbReference>